<sequence>MQMIISLAGGLGLLLLGMKLMSDGLKLAAGGALRRVLSNSTKTPFRGLTSGFVMTSAVQSSAAVTVAAIGFVNAGVMTLGQTVWVVYGSNIGTTSTAWIVASLGLKLNIKILALPLIAVGTALWLSRGGTRRAALGEALAGFGLFFLGIEALQEVFIGLSQTVRVEQWVFDGWAGYLSLCGIGFGMTFLMQSSSASMALILTATAQGMLPLELAASAVIGANLGSTSTAAIAVIGATSNAKRVAAMHVIFNLITGLAAFGALSLILGGILHLRLLLNMTLDPVPVLALFHTTFNILGVFLVGPFTTRLTGMVENWFRTEEEEEGTLRYLDSNVLSTPAVAVGAMVREVARVGATAQRMAHAALRCRSKEQPCRELHREKAVLDKLQAEIAMFSAKLRKHGLPQETAELIPDILRSLRYYVMTGDSALEAETIYKNLEPTEDAELDEALEKLLDSAVTLSLHADPSDASFSSLRLAEKVEIFEQRYQYLKQDILDAGSANRLGVDSMVGYLDYLSSIHRMMDQTAKGGGWLRGLGLRLGVYSRPKAL</sequence>
<protein>
    <submittedName>
        <fullName evidence="7">Na+/Pi cotransporter</fullName>
    </submittedName>
</protein>
<dbReference type="NCBIfam" id="NF037997">
    <property type="entry name" value="Na_Pi_symport"/>
    <property type="match status" value="1"/>
</dbReference>
<keyword evidence="8" id="KW-1185">Reference proteome</keyword>
<comment type="subcellular location">
    <subcellularLocation>
        <location evidence="1">Cell membrane</location>
        <topology evidence="1">Multi-pass membrane protein</topology>
    </subcellularLocation>
</comment>
<feature type="transmembrane region" description="Helical" evidence="6">
    <location>
        <begin position="213"/>
        <end position="236"/>
    </location>
</feature>
<feature type="transmembrane region" description="Helical" evidence="6">
    <location>
        <begin position="84"/>
        <end position="101"/>
    </location>
</feature>
<dbReference type="Pfam" id="PF02690">
    <property type="entry name" value="Na_Pi_cotrans"/>
    <property type="match status" value="2"/>
</dbReference>
<reference evidence="7 8" key="1">
    <citation type="journal article" date="2018" name="Sci. Adv.">
        <title>Multi-heme cytochromes provide a pathway for survival in energy-limited environments.</title>
        <authorList>
            <person name="Deng X."/>
            <person name="Dohmae N."/>
            <person name="Nealson K.H."/>
            <person name="Hashimoto K."/>
            <person name="Okamoto A."/>
        </authorList>
    </citation>
    <scope>NUCLEOTIDE SEQUENCE [LARGE SCALE GENOMIC DNA]</scope>
    <source>
        <strain evidence="7 8">IS5</strain>
    </source>
</reference>
<evidence type="ECO:0000256" key="4">
    <source>
        <dbReference type="ARBA" id="ARBA00022989"/>
    </source>
</evidence>
<evidence type="ECO:0000256" key="5">
    <source>
        <dbReference type="ARBA" id="ARBA00023136"/>
    </source>
</evidence>
<accession>A0A2Z6B0T3</accession>
<feature type="transmembrane region" description="Helical" evidence="6">
    <location>
        <begin position="107"/>
        <end position="126"/>
    </location>
</feature>
<dbReference type="GO" id="GO:0005886">
    <property type="term" value="C:plasma membrane"/>
    <property type="evidence" value="ECO:0007669"/>
    <property type="project" value="UniProtKB-SubCell"/>
</dbReference>
<organism evidence="7 8">
    <name type="scientific">Desulfovibrio ferrophilus</name>
    <dbReference type="NCBI Taxonomy" id="241368"/>
    <lineage>
        <taxon>Bacteria</taxon>
        <taxon>Pseudomonadati</taxon>
        <taxon>Thermodesulfobacteriota</taxon>
        <taxon>Desulfovibrionia</taxon>
        <taxon>Desulfovibrionales</taxon>
        <taxon>Desulfovibrionaceae</taxon>
        <taxon>Desulfovibrio</taxon>
    </lineage>
</organism>
<evidence type="ECO:0000256" key="6">
    <source>
        <dbReference type="SAM" id="Phobius"/>
    </source>
</evidence>
<evidence type="ECO:0000256" key="1">
    <source>
        <dbReference type="ARBA" id="ARBA00004651"/>
    </source>
</evidence>
<feature type="transmembrane region" description="Helical" evidence="6">
    <location>
        <begin position="52"/>
        <end position="72"/>
    </location>
</feature>
<dbReference type="PANTHER" id="PTHR10010:SF46">
    <property type="entry name" value="SODIUM-DEPENDENT PHOSPHATE TRANSPORT PROTEIN 2B"/>
    <property type="match status" value="1"/>
</dbReference>
<keyword evidence="5 6" id="KW-0472">Membrane</keyword>
<evidence type="ECO:0000256" key="2">
    <source>
        <dbReference type="ARBA" id="ARBA00022475"/>
    </source>
</evidence>
<evidence type="ECO:0000256" key="3">
    <source>
        <dbReference type="ARBA" id="ARBA00022692"/>
    </source>
</evidence>
<keyword evidence="3 6" id="KW-0812">Transmembrane</keyword>
<dbReference type="Proteomes" id="UP000269883">
    <property type="component" value="Chromosome"/>
</dbReference>
<dbReference type="EMBL" id="AP017378">
    <property type="protein sequence ID" value="BBD09065.1"/>
    <property type="molecule type" value="Genomic_DNA"/>
</dbReference>
<evidence type="ECO:0000313" key="8">
    <source>
        <dbReference type="Proteomes" id="UP000269883"/>
    </source>
</evidence>
<feature type="transmembrane region" description="Helical" evidence="6">
    <location>
        <begin position="133"/>
        <end position="153"/>
    </location>
</feature>
<feature type="transmembrane region" description="Helical" evidence="6">
    <location>
        <begin position="283"/>
        <end position="304"/>
    </location>
</feature>
<dbReference type="GO" id="GO:0005436">
    <property type="term" value="F:sodium:phosphate symporter activity"/>
    <property type="evidence" value="ECO:0007669"/>
    <property type="project" value="InterPro"/>
</dbReference>
<dbReference type="AlphaFoldDB" id="A0A2Z6B0T3"/>
<dbReference type="KEGG" id="dfl:DFE_2339"/>
<dbReference type="InterPro" id="IPR003841">
    <property type="entry name" value="Na/Pi_transpt"/>
</dbReference>
<name>A0A2Z6B0T3_9BACT</name>
<feature type="transmembrane region" description="Helical" evidence="6">
    <location>
        <begin position="173"/>
        <end position="201"/>
    </location>
</feature>
<keyword evidence="4 6" id="KW-1133">Transmembrane helix</keyword>
<feature type="transmembrane region" description="Helical" evidence="6">
    <location>
        <begin position="248"/>
        <end position="271"/>
    </location>
</feature>
<evidence type="ECO:0000313" key="7">
    <source>
        <dbReference type="EMBL" id="BBD09065.1"/>
    </source>
</evidence>
<keyword evidence="2" id="KW-1003">Cell membrane</keyword>
<gene>
    <name evidence="7" type="ORF">DFE_2339</name>
</gene>
<proteinExistence type="predicted"/>
<dbReference type="OrthoDB" id="9763003at2"/>
<dbReference type="PANTHER" id="PTHR10010">
    <property type="entry name" value="SOLUTE CARRIER FAMILY 34 SODIUM PHOSPHATE , MEMBER 2-RELATED"/>
    <property type="match status" value="1"/>
</dbReference>
<dbReference type="GO" id="GO:0044341">
    <property type="term" value="P:sodium-dependent phosphate transport"/>
    <property type="evidence" value="ECO:0007669"/>
    <property type="project" value="InterPro"/>
</dbReference>